<keyword evidence="3" id="KW-1185">Reference proteome</keyword>
<evidence type="ECO:0000313" key="3">
    <source>
        <dbReference type="Proteomes" id="UP000199687"/>
    </source>
</evidence>
<dbReference type="EMBL" id="FOGL01000020">
    <property type="protein sequence ID" value="SES14277.1"/>
    <property type="molecule type" value="Genomic_DNA"/>
</dbReference>
<sequence>MPKMKPVVAIAGASGYIGQNLLSKLSGRMKIIGLSRNGNKHEDTEDVTWRSCDLFSLRDAEKGLEGADIAVYLVHSMIPSAKLTQGHFADMDVILADNFAQAAKKQGVKKIIYLGGIVPKGEEKLSAHLKSRLEVERILRAYGTPVTALRAGLIVGPKGSSFPILAKLVKRLPVMILPKWTRTRTQPIALKDVLRSLDKTVSDEKSVNDSYDLGGPEVLTYREMMEQIAEVLGKKRRMYDVPFFSLYLSRLWLSLITQTPKETVYPLLYSLKHPLTVQREEEGISDGKISFKEAAAYSLREADNNKHKLLKKPEIGPLKRDVRSVQRIPLPEGYRAGEVARYYVQWLENFLNPWVQTTVDDELNCQIGWIGSKAPLLELTYAPDRSTEDRALYYISGGFLTDTSKNERGRLEFRKIPEANELIIAIHDYHPSLPWFIYKYTQANVHLFVMACFRHHMKQIDKKQKEELPI</sequence>
<organism evidence="2 3">
    <name type="scientific">Gracilibacillus ureilyticus</name>
    <dbReference type="NCBI Taxonomy" id="531814"/>
    <lineage>
        <taxon>Bacteria</taxon>
        <taxon>Bacillati</taxon>
        <taxon>Bacillota</taxon>
        <taxon>Bacilli</taxon>
        <taxon>Bacillales</taxon>
        <taxon>Bacillaceae</taxon>
        <taxon>Gracilibacillus</taxon>
    </lineage>
</organism>
<dbReference type="Gene3D" id="3.40.50.720">
    <property type="entry name" value="NAD(P)-binding Rossmann-like Domain"/>
    <property type="match status" value="1"/>
</dbReference>
<name>A0A1H9UZ03_9BACI</name>
<dbReference type="SUPFAM" id="SSF51735">
    <property type="entry name" value="NAD(P)-binding Rossmann-fold domains"/>
    <property type="match status" value="1"/>
</dbReference>
<reference evidence="2 3" key="1">
    <citation type="submission" date="2016-10" db="EMBL/GenBank/DDBJ databases">
        <authorList>
            <person name="de Groot N.N."/>
        </authorList>
    </citation>
    <scope>NUCLEOTIDE SEQUENCE [LARGE SCALE GENOMIC DNA]</scope>
    <source>
        <strain evidence="2 3">CGMCC 1.7727</strain>
    </source>
</reference>
<dbReference type="STRING" id="531814.SAMN04487944_1208"/>
<dbReference type="InterPro" id="IPR036291">
    <property type="entry name" value="NAD(P)-bd_dom_sf"/>
</dbReference>
<dbReference type="Pfam" id="PF13460">
    <property type="entry name" value="NAD_binding_10"/>
    <property type="match status" value="1"/>
</dbReference>
<dbReference type="PANTHER" id="PTHR12126">
    <property type="entry name" value="NADH-UBIQUINONE OXIDOREDUCTASE 39 KDA SUBUNIT-RELATED"/>
    <property type="match status" value="1"/>
</dbReference>
<evidence type="ECO:0000313" key="2">
    <source>
        <dbReference type="EMBL" id="SES14277.1"/>
    </source>
</evidence>
<dbReference type="InterPro" id="IPR016040">
    <property type="entry name" value="NAD(P)-bd_dom"/>
</dbReference>
<evidence type="ECO:0000259" key="1">
    <source>
        <dbReference type="Pfam" id="PF13460"/>
    </source>
</evidence>
<dbReference type="PANTHER" id="PTHR12126:SF11">
    <property type="entry name" value="NADH DEHYDROGENASE [UBIQUINONE] 1 ALPHA SUBCOMPLEX SUBUNIT 9, MITOCHONDRIAL"/>
    <property type="match status" value="1"/>
</dbReference>
<dbReference type="InterPro" id="IPR051207">
    <property type="entry name" value="ComplexI_NDUFA9_subunit"/>
</dbReference>
<feature type="domain" description="NAD(P)-binding" evidence="1">
    <location>
        <begin position="12"/>
        <end position="154"/>
    </location>
</feature>
<dbReference type="OrthoDB" id="9774199at2"/>
<dbReference type="Proteomes" id="UP000199687">
    <property type="component" value="Unassembled WGS sequence"/>
</dbReference>
<proteinExistence type="predicted"/>
<gene>
    <name evidence="2" type="ORF">SAMN04487944_1208</name>
</gene>
<accession>A0A1H9UZ03</accession>
<dbReference type="RefSeq" id="WP_089743165.1">
    <property type="nucleotide sequence ID" value="NZ_FOGL01000020.1"/>
</dbReference>
<dbReference type="GO" id="GO:0044877">
    <property type="term" value="F:protein-containing complex binding"/>
    <property type="evidence" value="ECO:0007669"/>
    <property type="project" value="TreeGrafter"/>
</dbReference>
<dbReference type="AlphaFoldDB" id="A0A1H9UZ03"/>
<protein>
    <submittedName>
        <fullName evidence="2">Uncharacterized conserved protein YbjT, contains NAD(P)-binding and DUF2867 domains</fullName>
    </submittedName>
</protein>